<reference evidence="2" key="1">
    <citation type="submission" date="2021-01" db="EMBL/GenBank/DDBJ databases">
        <authorList>
            <person name="Corre E."/>
            <person name="Pelletier E."/>
            <person name="Niang G."/>
            <person name="Scheremetjew M."/>
            <person name="Finn R."/>
            <person name="Kale V."/>
            <person name="Holt S."/>
            <person name="Cochrane G."/>
            <person name="Meng A."/>
            <person name="Brown T."/>
            <person name="Cohen L."/>
        </authorList>
    </citation>
    <scope>NUCLEOTIDE SEQUENCE</scope>
    <source>
        <strain evidence="2">CCMP644</strain>
    </source>
</reference>
<name>A0A7S1EGT3_HEMAN</name>
<proteinExistence type="predicted"/>
<sequence>MGGIIKKTELQMDAIRHAPVHAWYGKEVKQKEEDLLKSALLSQQKDAHTRFHSSEQEAAVDKDHGHISPKLMHLAKEAKALEDHDARKEESFSASGENKRNQHLAEDLNHGKVSKKQLNLAVKLAHEMHKEGDVARQETWEGGADKKMKEAAEDKDHGKITKGMLKIFEQAMDEQQHNGPMLVRKDAKESGSAKVLLAAERERQKDTMLSMQHERN</sequence>
<protein>
    <submittedName>
        <fullName evidence="2">Uncharacterized protein</fullName>
    </submittedName>
</protein>
<dbReference type="AlphaFoldDB" id="A0A7S1EGT3"/>
<evidence type="ECO:0000313" key="2">
    <source>
        <dbReference type="EMBL" id="CAD8975135.1"/>
    </source>
</evidence>
<feature type="region of interest" description="Disordered" evidence="1">
    <location>
        <begin position="46"/>
        <end position="111"/>
    </location>
</feature>
<feature type="compositionally biased region" description="Basic and acidic residues" evidence="1">
    <location>
        <begin position="46"/>
        <end position="66"/>
    </location>
</feature>
<dbReference type="EMBL" id="HBFX01043502">
    <property type="protein sequence ID" value="CAD8975135.1"/>
    <property type="molecule type" value="Transcribed_RNA"/>
</dbReference>
<organism evidence="2">
    <name type="scientific">Hemiselmis andersenii</name>
    <name type="common">Cryptophyte alga</name>
    <dbReference type="NCBI Taxonomy" id="464988"/>
    <lineage>
        <taxon>Eukaryota</taxon>
        <taxon>Cryptophyceae</taxon>
        <taxon>Cryptomonadales</taxon>
        <taxon>Hemiselmidaceae</taxon>
        <taxon>Hemiselmis</taxon>
    </lineage>
</organism>
<feature type="region of interest" description="Disordered" evidence="1">
    <location>
        <begin position="129"/>
        <end position="158"/>
    </location>
</feature>
<feature type="compositionally biased region" description="Basic and acidic residues" evidence="1">
    <location>
        <begin position="74"/>
        <end position="110"/>
    </location>
</feature>
<gene>
    <name evidence="2" type="ORF">HAND00432_LOCUS26140</name>
</gene>
<accession>A0A7S1EGT3</accession>
<evidence type="ECO:0000256" key="1">
    <source>
        <dbReference type="SAM" id="MobiDB-lite"/>
    </source>
</evidence>